<dbReference type="FunFam" id="3.30.160.20:FF:000004">
    <property type="entry name" value="Peptide chain release factor 1"/>
    <property type="match status" value="1"/>
</dbReference>
<keyword evidence="6" id="KW-1185">Reference proteome</keyword>
<feature type="domain" description="Prokaryotic-type class I peptide chain release factors" evidence="4">
    <location>
        <begin position="275"/>
        <end position="291"/>
    </location>
</feature>
<keyword evidence="2" id="KW-0488">Methylation</keyword>
<evidence type="ECO:0000256" key="3">
    <source>
        <dbReference type="ARBA" id="ARBA00022917"/>
    </source>
</evidence>
<organism evidence="5 6">
    <name type="scientific">Rhodotorula paludigena</name>
    <dbReference type="NCBI Taxonomy" id="86838"/>
    <lineage>
        <taxon>Eukaryota</taxon>
        <taxon>Fungi</taxon>
        <taxon>Dikarya</taxon>
        <taxon>Basidiomycota</taxon>
        <taxon>Pucciniomycotina</taxon>
        <taxon>Microbotryomycetes</taxon>
        <taxon>Sporidiobolales</taxon>
        <taxon>Sporidiobolaceae</taxon>
        <taxon>Rhodotorula</taxon>
    </lineage>
</organism>
<dbReference type="GO" id="GO:0032543">
    <property type="term" value="P:mitochondrial translation"/>
    <property type="evidence" value="ECO:0007669"/>
    <property type="project" value="UniProtKB-ARBA"/>
</dbReference>
<dbReference type="Proteomes" id="UP001342314">
    <property type="component" value="Unassembled WGS sequence"/>
</dbReference>
<protein>
    <recommendedName>
        <fullName evidence="4">Prokaryotic-type class I peptide chain release factors domain-containing protein</fullName>
    </recommendedName>
</protein>
<keyword evidence="3" id="KW-0648">Protein biosynthesis</keyword>
<dbReference type="SMART" id="SM00937">
    <property type="entry name" value="PCRF"/>
    <property type="match status" value="1"/>
</dbReference>
<evidence type="ECO:0000256" key="1">
    <source>
        <dbReference type="ARBA" id="ARBA00010835"/>
    </source>
</evidence>
<dbReference type="GO" id="GO:0003747">
    <property type="term" value="F:translation release factor activity"/>
    <property type="evidence" value="ECO:0007669"/>
    <property type="project" value="InterPro"/>
</dbReference>
<dbReference type="PANTHER" id="PTHR43804">
    <property type="entry name" value="LD18447P"/>
    <property type="match status" value="1"/>
</dbReference>
<dbReference type="Gene3D" id="3.30.160.20">
    <property type="match status" value="1"/>
</dbReference>
<dbReference type="SUPFAM" id="SSF75620">
    <property type="entry name" value="Release factor"/>
    <property type="match status" value="1"/>
</dbReference>
<dbReference type="Pfam" id="PF03462">
    <property type="entry name" value="PCRF"/>
    <property type="match status" value="1"/>
</dbReference>
<reference evidence="5 6" key="1">
    <citation type="submission" date="2021-12" db="EMBL/GenBank/DDBJ databases">
        <title>High titer production of polyol ester of fatty acids by Rhodotorula paludigena BS15 towards product separation-free biomass refinery.</title>
        <authorList>
            <person name="Mano J."/>
            <person name="Ono H."/>
            <person name="Tanaka T."/>
            <person name="Naito K."/>
            <person name="Sushida H."/>
            <person name="Ike M."/>
            <person name="Tokuyasu K."/>
            <person name="Kitaoka M."/>
        </authorList>
    </citation>
    <scope>NUCLEOTIDE SEQUENCE [LARGE SCALE GENOMIC DNA]</scope>
    <source>
        <strain evidence="5 6">BS15</strain>
    </source>
</reference>
<comment type="caution">
    <text evidence="5">The sequence shown here is derived from an EMBL/GenBank/DDBJ whole genome shotgun (WGS) entry which is preliminary data.</text>
</comment>
<name>A0AAV5GT28_9BASI</name>
<dbReference type="Gene3D" id="3.30.70.1660">
    <property type="match status" value="1"/>
</dbReference>
<sequence>MHRLARTALAPAARAAWPPCTCSPRLPPALAPQPAKRRYAAPATRSFEDQVLLAARRKLEAADSANEEGSIDAARRSKELEGIRRALRDVEQARELIASLHDLASSESDPDLRDLALADVPDAEQALSSSHARLVALLAPAPATSSLGALVELKAGVGGSEASLWSADLVKMYQRLSQRKGWRATLVESVAIEGAGVGEAYKEALLEVTGEGAFGYLRREAGVHRVQRVPATESKGRVHSSTVSVIVLPAASDADPSADDGELFEQKDVRVETMRSRGAGGQHVNRTESAIRLTHIPTGITVSMQDSRSQHDNRTKAYRVLRARLLDRKIQADIEARRSLRRTQIKGVDRSEKIRTYNLQQVRLTDHRIPLTTSALEDALQGGETLDMINDALEDGETRETIEDILAEFEAER</sequence>
<dbReference type="Gene3D" id="6.10.140.1950">
    <property type="match status" value="1"/>
</dbReference>
<dbReference type="EMBL" id="BQKY01000013">
    <property type="protein sequence ID" value="GJN93104.1"/>
    <property type="molecule type" value="Genomic_DNA"/>
</dbReference>
<dbReference type="InterPro" id="IPR045853">
    <property type="entry name" value="Pep_chain_release_fac_I_sf"/>
</dbReference>
<dbReference type="PROSITE" id="PS00745">
    <property type="entry name" value="RF_PROK_I"/>
    <property type="match status" value="1"/>
</dbReference>
<proteinExistence type="inferred from homology"/>
<gene>
    <name evidence="5" type="ORF">Rhopal_006149-T1</name>
</gene>
<comment type="similarity">
    <text evidence="1">Belongs to the prokaryotic/mitochondrial release factor family.</text>
</comment>
<dbReference type="InterPro" id="IPR005139">
    <property type="entry name" value="PCRF"/>
</dbReference>
<dbReference type="InterPro" id="IPR050057">
    <property type="entry name" value="Prokaryotic/Mito_RF"/>
</dbReference>
<dbReference type="AlphaFoldDB" id="A0AAV5GT28"/>
<dbReference type="PANTHER" id="PTHR43804:SF7">
    <property type="entry name" value="LD18447P"/>
    <property type="match status" value="1"/>
</dbReference>
<evidence type="ECO:0000256" key="2">
    <source>
        <dbReference type="ARBA" id="ARBA00022481"/>
    </source>
</evidence>
<dbReference type="GO" id="GO:0005739">
    <property type="term" value="C:mitochondrion"/>
    <property type="evidence" value="ECO:0007669"/>
    <property type="project" value="GOC"/>
</dbReference>
<evidence type="ECO:0000259" key="4">
    <source>
        <dbReference type="PROSITE" id="PS00745"/>
    </source>
</evidence>
<evidence type="ECO:0000313" key="5">
    <source>
        <dbReference type="EMBL" id="GJN93104.1"/>
    </source>
</evidence>
<dbReference type="Pfam" id="PF00472">
    <property type="entry name" value="RF-1"/>
    <property type="match status" value="1"/>
</dbReference>
<dbReference type="InterPro" id="IPR000352">
    <property type="entry name" value="Pep_chain_release_fac_I"/>
</dbReference>
<evidence type="ECO:0000313" key="6">
    <source>
        <dbReference type="Proteomes" id="UP001342314"/>
    </source>
</evidence>
<accession>A0AAV5GT28</accession>